<dbReference type="AlphaFoldDB" id="A0A932VQQ6"/>
<gene>
    <name evidence="1" type="ORF">HY221_00195</name>
</gene>
<comment type="caution">
    <text evidence="1">The sequence shown here is derived from an EMBL/GenBank/DDBJ whole genome shotgun (WGS) entry which is preliminary data.</text>
</comment>
<reference evidence="1" key="1">
    <citation type="submission" date="2020-07" db="EMBL/GenBank/DDBJ databases">
        <title>Huge and variable diversity of episymbiotic CPR bacteria and DPANN archaea in groundwater ecosystems.</title>
        <authorList>
            <person name="He C.Y."/>
            <person name="Keren R."/>
            <person name="Whittaker M."/>
            <person name="Farag I.F."/>
            <person name="Doudna J."/>
            <person name="Cate J.H.D."/>
            <person name="Banfield J.F."/>
        </authorList>
    </citation>
    <scope>NUCLEOTIDE SEQUENCE</scope>
    <source>
        <strain evidence="1">NC_groundwater_973_Pr1_S-0.2um_54_13</strain>
    </source>
</reference>
<dbReference type="Proteomes" id="UP000753196">
    <property type="component" value="Unassembled WGS sequence"/>
</dbReference>
<proteinExistence type="predicted"/>
<evidence type="ECO:0000313" key="2">
    <source>
        <dbReference type="Proteomes" id="UP000753196"/>
    </source>
</evidence>
<protein>
    <submittedName>
        <fullName evidence="1">Uncharacterized protein</fullName>
    </submittedName>
</protein>
<sequence>MKNLKMLMDELTSDWRLLFYDLRTSEDQARTLSDLRRKWELRAVGDPLVRFDVDEATELSDEEYDALIQEFRQLEADIRASFP</sequence>
<accession>A0A932VQQ6</accession>
<organism evidence="1 2">
    <name type="scientific">Candidatus Sungiibacteriota bacterium</name>
    <dbReference type="NCBI Taxonomy" id="2750080"/>
    <lineage>
        <taxon>Bacteria</taxon>
        <taxon>Candidatus Sungiibacteriota</taxon>
    </lineage>
</organism>
<dbReference type="EMBL" id="JACQCR010000004">
    <property type="protein sequence ID" value="MBI3630750.1"/>
    <property type="molecule type" value="Genomic_DNA"/>
</dbReference>
<evidence type="ECO:0000313" key="1">
    <source>
        <dbReference type="EMBL" id="MBI3630750.1"/>
    </source>
</evidence>
<name>A0A932VQQ6_9BACT</name>